<protein>
    <submittedName>
        <fullName evidence="1">Uncharacterized protein</fullName>
    </submittedName>
</protein>
<proteinExistence type="predicted"/>
<comment type="caution">
    <text evidence="1">The sequence shown here is derived from an EMBL/GenBank/DDBJ whole genome shotgun (WGS) entry which is preliminary data.</text>
</comment>
<dbReference type="Proteomes" id="UP001054837">
    <property type="component" value="Unassembled WGS sequence"/>
</dbReference>
<accession>A0AAV4T5P8</accession>
<evidence type="ECO:0000313" key="2">
    <source>
        <dbReference type="Proteomes" id="UP001054837"/>
    </source>
</evidence>
<sequence length="158" mass="18204">MDSFLSAGDVTSTWSISFSVLGVDGQLCVYFQNFPYLLACGKERWVRLLQQRLEGDGRQGQSFTPGLMPVKYRIFTQKMCPRGFQYSTLRPGVFLLKSSSDIRHWGCPLLCGARGVVVSFQPWHCGVRPPCTYFGIFLWPTKSWVCWTFHLVSERQFW</sequence>
<keyword evidence="2" id="KW-1185">Reference proteome</keyword>
<dbReference type="EMBL" id="BPLQ01009072">
    <property type="protein sequence ID" value="GIY41524.1"/>
    <property type="molecule type" value="Genomic_DNA"/>
</dbReference>
<name>A0AAV4T5P8_9ARAC</name>
<evidence type="ECO:0000313" key="1">
    <source>
        <dbReference type="EMBL" id="GIY41524.1"/>
    </source>
</evidence>
<reference evidence="1 2" key="1">
    <citation type="submission" date="2021-06" db="EMBL/GenBank/DDBJ databases">
        <title>Caerostris darwini draft genome.</title>
        <authorList>
            <person name="Kono N."/>
            <person name="Arakawa K."/>
        </authorList>
    </citation>
    <scope>NUCLEOTIDE SEQUENCE [LARGE SCALE GENOMIC DNA]</scope>
</reference>
<gene>
    <name evidence="1" type="ORF">CDAR_573631</name>
</gene>
<dbReference type="AlphaFoldDB" id="A0AAV4T5P8"/>
<organism evidence="1 2">
    <name type="scientific">Caerostris darwini</name>
    <dbReference type="NCBI Taxonomy" id="1538125"/>
    <lineage>
        <taxon>Eukaryota</taxon>
        <taxon>Metazoa</taxon>
        <taxon>Ecdysozoa</taxon>
        <taxon>Arthropoda</taxon>
        <taxon>Chelicerata</taxon>
        <taxon>Arachnida</taxon>
        <taxon>Araneae</taxon>
        <taxon>Araneomorphae</taxon>
        <taxon>Entelegynae</taxon>
        <taxon>Araneoidea</taxon>
        <taxon>Araneidae</taxon>
        <taxon>Caerostris</taxon>
    </lineage>
</organism>